<comment type="caution">
    <text evidence="2">The sequence shown here is derived from an EMBL/GenBank/DDBJ whole genome shotgun (WGS) entry which is preliminary data.</text>
</comment>
<dbReference type="AlphaFoldDB" id="A0A2W4RIR3"/>
<evidence type="ECO:0000256" key="1">
    <source>
        <dbReference type="SAM" id="SignalP"/>
    </source>
</evidence>
<accession>A0A2W4RIR3</accession>
<keyword evidence="1" id="KW-0732">Signal</keyword>
<dbReference type="Proteomes" id="UP000249396">
    <property type="component" value="Unassembled WGS sequence"/>
</dbReference>
<name>A0A2W4RIR3_9GAMM</name>
<proteinExistence type="predicted"/>
<protein>
    <submittedName>
        <fullName evidence="2">Uncharacterized protein</fullName>
    </submittedName>
</protein>
<feature type="signal peptide" evidence="1">
    <location>
        <begin position="1"/>
        <end position="27"/>
    </location>
</feature>
<gene>
    <name evidence="2" type="ORF">DM484_03775</name>
</gene>
<reference evidence="2 3" key="1">
    <citation type="journal article" date="2018" name="Aquat. Microb. Ecol.">
        <title>Gammaproteobacterial methanotrophs dominate.</title>
        <authorList>
            <person name="Rissanen A.J."/>
            <person name="Saarenheimo J."/>
            <person name="Tiirola M."/>
            <person name="Peura S."/>
            <person name="Aalto S.L."/>
            <person name="Karvinen A."/>
            <person name="Nykanen H."/>
        </authorList>
    </citation>
    <scope>NUCLEOTIDE SEQUENCE [LARGE SCALE GENOMIC DNA]</scope>
    <source>
        <strain evidence="2">AMbin10</strain>
    </source>
</reference>
<dbReference type="EMBL" id="QJPH01000176">
    <property type="protein sequence ID" value="PZN83795.1"/>
    <property type="molecule type" value="Genomic_DNA"/>
</dbReference>
<feature type="chain" id="PRO_5015844156" evidence="1">
    <location>
        <begin position="28"/>
        <end position="709"/>
    </location>
</feature>
<evidence type="ECO:0000313" key="2">
    <source>
        <dbReference type="EMBL" id="PZN83795.1"/>
    </source>
</evidence>
<sequence length="709" mass="74927">MSAIAKLFAFRLATLGIAAMFASSVVAATTGSLITAYNGGIASGWSNWSWDNATTVISDPSMLELGTASARVDIAHAWNGFSLHRDTGDLSIASLSALTFYINPGSASNIVKVAALAITLQNGSGVGNAATLASFASPPLAANTWSFISIPVKTLAGSLTTMNRLNLQDWTGQGNVVFNINNVALVPVSVATGCQALAVNSGLSNGGVSINGFLNDQYTWYDSACNSRSVALARNDTSKGGNAKQFTYVLPNGTARTVNPGSNSAAGFGYVVAHLANPSFAYAYGADDSPLGSGNGASYLKAFLGTHHAIHQFTLNYVRYGLTQAAVTNHSIDPWTWINSTSDPYRQYVKAYSMPVTIQWMFATGRNYPVWSVTFDLSQAPNQAVDSDFRAPYGDMNVDGGNGTDMVGGVGWGDKFVFASAGNPFTMNNGWDYSQLNPGAPYDYLWTSTVDAEMGLVGTQLIAKQNAGGYNNYQARAWRGKTSANMGQQCVNDQGAGPGYNHIMPCTSDWAFQLIQYSVANAMQTTTDKRLAWGADWGSLGYGSFNSINGYAVSGWPKVSYSVYIVFDPHSTNPTQNIAKQAKTVSLTSLTANVGTVLTQGIAGVGRTDNQTYSPAGYSPIYGTWEVNAANNNASLSFAVPNTAPAALNTPIIVVHNYTLATPPKAIALDGVVLNANTDYFVSVNPSQSALWVTLNRSLTGTHGVQIAN</sequence>
<dbReference type="Gene3D" id="2.60.120.430">
    <property type="entry name" value="Galactose-binding lectin"/>
    <property type="match status" value="1"/>
</dbReference>
<organism evidence="2 3">
    <name type="scientific">Candidatus Methylumidiphilus alinenensis</name>
    <dbReference type="NCBI Taxonomy" id="2202197"/>
    <lineage>
        <taxon>Bacteria</taxon>
        <taxon>Pseudomonadati</taxon>
        <taxon>Pseudomonadota</taxon>
        <taxon>Gammaproteobacteria</taxon>
        <taxon>Methylococcales</taxon>
        <taxon>Candidatus Methylumidiphilus</taxon>
    </lineage>
</organism>
<evidence type="ECO:0000313" key="3">
    <source>
        <dbReference type="Proteomes" id="UP000249396"/>
    </source>
</evidence>